<reference evidence="2 3" key="1">
    <citation type="submission" date="2016-10" db="EMBL/GenBank/DDBJ databases">
        <authorList>
            <person name="de Groot N.N."/>
        </authorList>
    </citation>
    <scope>NUCLEOTIDE SEQUENCE [LARGE SCALE GENOMIC DNA]</scope>
    <source>
        <strain evidence="2 3">DSM 15269</strain>
    </source>
</reference>
<dbReference type="GO" id="GO:0016757">
    <property type="term" value="F:glycosyltransferase activity"/>
    <property type="evidence" value="ECO:0007669"/>
    <property type="project" value="InterPro"/>
</dbReference>
<dbReference type="Gene3D" id="3.40.50.2000">
    <property type="entry name" value="Glycogen Phosphorylase B"/>
    <property type="match status" value="1"/>
</dbReference>
<dbReference type="Pfam" id="PF00534">
    <property type="entry name" value="Glycos_transf_1"/>
    <property type="match status" value="1"/>
</dbReference>
<dbReference type="RefSeq" id="WP_092063794.1">
    <property type="nucleotide sequence ID" value="NZ_FNIN01000002.1"/>
</dbReference>
<dbReference type="PANTHER" id="PTHR12526:SF630">
    <property type="entry name" value="GLYCOSYLTRANSFERASE"/>
    <property type="match status" value="1"/>
</dbReference>
<dbReference type="SUPFAM" id="SSF53756">
    <property type="entry name" value="UDP-Glycosyltransferase/glycogen phosphorylase"/>
    <property type="match status" value="1"/>
</dbReference>
<dbReference type="STRING" id="206665.SAMN04488516_102334"/>
<organism evidence="2 3">
    <name type="scientific">Desulfonauticus submarinus</name>
    <dbReference type="NCBI Taxonomy" id="206665"/>
    <lineage>
        <taxon>Bacteria</taxon>
        <taxon>Pseudomonadati</taxon>
        <taxon>Thermodesulfobacteriota</taxon>
        <taxon>Desulfovibrionia</taxon>
        <taxon>Desulfovibrionales</taxon>
        <taxon>Desulfonauticaceae</taxon>
        <taxon>Desulfonauticus</taxon>
    </lineage>
</organism>
<dbReference type="PANTHER" id="PTHR12526">
    <property type="entry name" value="GLYCOSYLTRANSFERASE"/>
    <property type="match status" value="1"/>
</dbReference>
<dbReference type="AlphaFoldDB" id="A0A1H0BXW8"/>
<feature type="domain" description="Glycosyl transferase family 1" evidence="1">
    <location>
        <begin position="248"/>
        <end position="311"/>
    </location>
</feature>
<proteinExistence type="predicted"/>
<keyword evidence="3" id="KW-1185">Reference proteome</keyword>
<accession>A0A1H0BXW8</accession>
<gene>
    <name evidence="2" type="ORF">SAMN04488516_102334</name>
</gene>
<dbReference type="Proteomes" id="UP000199602">
    <property type="component" value="Unassembled WGS sequence"/>
</dbReference>
<dbReference type="OrthoDB" id="9815351at2"/>
<evidence type="ECO:0000313" key="3">
    <source>
        <dbReference type="Proteomes" id="UP000199602"/>
    </source>
</evidence>
<dbReference type="InterPro" id="IPR001296">
    <property type="entry name" value="Glyco_trans_1"/>
</dbReference>
<evidence type="ECO:0000259" key="1">
    <source>
        <dbReference type="Pfam" id="PF00534"/>
    </source>
</evidence>
<dbReference type="EMBL" id="FNIN01000002">
    <property type="protein sequence ID" value="SDN50531.1"/>
    <property type="molecule type" value="Genomic_DNA"/>
</dbReference>
<evidence type="ECO:0000313" key="2">
    <source>
        <dbReference type="EMBL" id="SDN50531.1"/>
    </source>
</evidence>
<sequence>MKLKILFLTQGGETLPSVRFRVLPFIHIWKNQGIDVSYFKLPKTLIKKIPFYFKLPKADVIILQKKLVSKSELFLIKTKAKKICFDFDDAVWTSHPSVKLTLKIKKKNFKNRTRLLNIVKNADLVICGNQYLCSNIWDFTPNTLILPTSIDIDKYCPTLQEKTEKKNFVVGWIGTNSNIFFMKNIFESIKKIEGIQIKVVSNKNLNVNLPRGVIFEIWDANREVEQIRSFNIGLMPLLDDEYTRGKCGFKIIQYMSCGVVPIASDVGFNRDIISHGQDGFLVKKEHEWIKYIQMLREDVSLQKKMSTNARKKIEKNFNIKNSASILLRKIQSLL</sequence>
<name>A0A1H0BXW8_9BACT</name>
<keyword evidence="2" id="KW-0808">Transferase</keyword>
<protein>
    <submittedName>
        <fullName evidence="2">Glycosyltransferase involved in cell wall bisynthesis</fullName>
    </submittedName>
</protein>